<reference evidence="2 3" key="1">
    <citation type="journal article" date="2014" name="PLoS ONE">
        <title>De novo Genome Assembly of the Fungal Plant Pathogen Pyrenophora semeniperda.</title>
        <authorList>
            <person name="Soliai M.M."/>
            <person name="Meyer S.E."/>
            <person name="Udall J.A."/>
            <person name="Elzinga D.E."/>
            <person name="Hermansen R.A."/>
            <person name="Bodily P.M."/>
            <person name="Hart A.A."/>
            <person name="Coleman C.E."/>
        </authorList>
    </citation>
    <scope>NUCLEOTIDE SEQUENCE [LARGE SCALE GENOMIC DNA]</scope>
    <source>
        <strain evidence="2 3">CCB06</strain>
        <tissue evidence="2">Mycelium</tissue>
    </source>
</reference>
<sequence length="147" mass="16066">MITDYTIKHGTRGSSQGSETPAPGLSRFMKSSDNSTHVNSTGHANPSVGWKWWYFPKDCDWSMSERASSAIVWTLDEGFNDQTLNQTRQGGVYGSAHLRVLHETGKITSNSDNKRIQGLATAMTTIVRTHGGGGFDMNHPEHAIGTV</sequence>
<name>A0A3M7M1S7_9PLEO</name>
<evidence type="ECO:0000313" key="3">
    <source>
        <dbReference type="Proteomes" id="UP000265663"/>
    </source>
</evidence>
<protein>
    <submittedName>
        <fullName evidence="2">Uncharacterized protein</fullName>
    </submittedName>
</protein>
<organism evidence="2 3">
    <name type="scientific">Pyrenophora seminiperda CCB06</name>
    <dbReference type="NCBI Taxonomy" id="1302712"/>
    <lineage>
        <taxon>Eukaryota</taxon>
        <taxon>Fungi</taxon>
        <taxon>Dikarya</taxon>
        <taxon>Ascomycota</taxon>
        <taxon>Pezizomycotina</taxon>
        <taxon>Dothideomycetes</taxon>
        <taxon>Pleosporomycetidae</taxon>
        <taxon>Pleosporales</taxon>
        <taxon>Pleosporineae</taxon>
        <taxon>Pleosporaceae</taxon>
        <taxon>Pyrenophora</taxon>
    </lineage>
</organism>
<keyword evidence="3" id="KW-1185">Reference proteome</keyword>
<evidence type="ECO:0000256" key="1">
    <source>
        <dbReference type="SAM" id="MobiDB-lite"/>
    </source>
</evidence>
<dbReference type="Proteomes" id="UP000265663">
    <property type="component" value="Unassembled WGS sequence"/>
</dbReference>
<dbReference type="OrthoDB" id="5376804at2759"/>
<dbReference type="EMBL" id="KE747816">
    <property type="protein sequence ID" value="RMZ68432.1"/>
    <property type="molecule type" value="Genomic_DNA"/>
</dbReference>
<evidence type="ECO:0000313" key="2">
    <source>
        <dbReference type="EMBL" id="RMZ68432.1"/>
    </source>
</evidence>
<gene>
    <name evidence="2" type="ORF">GMOD_00008133</name>
</gene>
<feature type="region of interest" description="Disordered" evidence="1">
    <location>
        <begin position="1"/>
        <end position="43"/>
    </location>
</feature>
<feature type="compositionally biased region" description="Polar residues" evidence="1">
    <location>
        <begin position="29"/>
        <end position="43"/>
    </location>
</feature>
<dbReference type="AlphaFoldDB" id="A0A3M7M1S7"/>
<proteinExistence type="predicted"/>
<accession>A0A3M7M1S7</accession>